<accession>A0A8A3PCZ8</accession>
<dbReference type="PANTHER" id="PTHR13513">
    <property type="entry name" value="E3 UBIQUITIN-PROTEIN LIGASE UBR7"/>
    <property type="match status" value="1"/>
</dbReference>
<dbReference type="EMBL" id="CP063407">
    <property type="protein sequence ID" value="QSZ32959.1"/>
    <property type="molecule type" value="Genomic_DNA"/>
</dbReference>
<keyword evidence="1" id="KW-0479">Metal-binding</keyword>
<dbReference type="InterPro" id="IPR040204">
    <property type="entry name" value="UBR7"/>
</dbReference>
<dbReference type="Proteomes" id="UP000672032">
    <property type="component" value="Chromosome 3"/>
</dbReference>
<sequence>MDSLSNTEPNEASGSQAGGASRSQSFSSQKSDSSHTAAEFIKSQLDLEAEAREVLPYSIDSCTKPLGSLRQILFACLTCNPAPSNASDPYTPAGVCYSCSIQCHGEHTLVELFNKRNFTCDCGTTRLPATSPCSLRINPETNTRGVHSELPEPKNKYNDNFRNRFCGCGCYYDAYKEKGTMFQCLGLGSADEGGCGEDWWHPGCIVGLGSHWHETMSNHGSPKKSKQTNGGPLEPIKEIAESDVAKPSNDGSVVKKSETDASESDPVAKEEEGEGEEEDPPLPPGFPEEDDFEGFICYKCVDANPWIKRYAGSPGFLAPVFKRSAAPFPETEIPTKSMDPLSPPISESKKRKAEDDEISSCPSVSKRVKGDEEEKLGEKSGEIEYNNDDNDTPAICKVKAFSKAQNGQMSLFFKSGFRDHLCRCSDCFPHLSKYPQLLEEEETYEPPVSEDGDGGGSTVGSGSIYDRGESALKNVDRVRAIEGVMAYNHLKDKLKPFFQKFAESGQAISAEDIKEHFAKIRGDEQAIKDAGDGARADDNRTEQSGY</sequence>
<feature type="compositionally biased region" description="Low complexity" evidence="5">
    <location>
        <begin position="12"/>
        <end position="31"/>
    </location>
</feature>
<feature type="compositionally biased region" description="Polar residues" evidence="5">
    <location>
        <begin position="1"/>
        <end position="10"/>
    </location>
</feature>
<evidence type="ECO:0000313" key="8">
    <source>
        <dbReference type="Proteomes" id="UP000672032"/>
    </source>
</evidence>
<evidence type="ECO:0000256" key="5">
    <source>
        <dbReference type="SAM" id="MobiDB-lite"/>
    </source>
</evidence>
<dbReference type="AlphaFoldDB" id="A0A8A3PCZ8"/>
<dbReference type="InterPro" id="IPR003126">
    <property type="entry name" value="Znf_UBR"/>
</dbReference>
<feature type="region of interest" description="Disordered" evidence="5">
    <location>
        <begin position="215"/>
        <end position="234"/>
    </location>
</feature>
<evidence type="ECO:0000313" key="7">
    <source>
        <dbReference type="EMBL" id="QSZ32959.1"/>
    </source>
</evidence>
<dbReference type="GO" id="GO:0061630">
    <property type="term" value="F:ubiquitin protein ligase activity"/>
    <property type="evidence" value="ECO:0007669"/>
    <property type="project" value="InterPro"/>
</dbReference>
<feature type="region of interest" description="Disordered" evidence="5">
    <location>
        <begin position="524"/>
        <end position="546"/>
    </location>
</feature>
<dbReference type="SMART" id="SM00396">
    <property type="entry name" value="ZnF_UBR1"/>
    <property type="match status" value="1"/>
</dbReference>
<protein>
    <recommendedName>
        <fullName evidence="6">UBR-type domain-containing protein</fullName>
    </recommendedName>
</protein>
<name>A0A8A3PCZ8_9HELO</name>
<feature type="region of interest" description="Disordered" evidence="5">
    <location>
        <begin position="1"/>
        <end position="34"/>
    </location>
</feature>
<gene>
    <name evidence="7" type="ORF">DSL72_002542</name>
</gene>
<reference evidence="7" key="1">
    <citation type="submission" date="2020-10" db="EMBL/GenBank/DDBJ databases">
        <title>Genome Sequence of Monilinia vaccinii-corymbosi Sheds Light on Mummy Berry Disease Infection of Blueberry and Mating Type.</title>
        <authorList>
            <person name="Yow A.G."/>
            <person name="Zhang Y."/>
            <person name="Bansal K."/>
            <person name="Eacker S.M."/>
            <person name="Sullivan S."/>
            <person name="Liachko I."/>
            <person name="Cubeta M.A."/>
            <person name="Rollins J.A."/>
            <person name="Ashrafi H."/>
        </authorList>
    </citation>
    <scope>NUCLEOTIDE SEQUENCE</scope>
    <source>
        <strain evidence="7">RL-1</strain>
    </source>
</reference>
<dbReference type="PROSITE" id="PS51157">
    <property type="entry name" value="ZF_UBR"/>
    <property type="match status" value="1"/>
</dbReference>
<dbReference type="Pfam" id="PF02207">
    <property type="entry name" value="zf-UBR"/>
    <property type="match status" value="1"/>
</dbReference>
<keyword evidence="8" id="KW-1185">Reference proteome</keyword>
<feature type="compositionally biased region" description="Acidic residues" evidence="5">
    <location>
        <begin position="271"/>
        <end position="280"/>
    </location>
</feature>
<keyword evidence="3" id="KW-0862">Zinc</keyword>
<organism evidence="7 8">
    <name type="scientific">Monilinia vaccinii-corymbosi</name>
    <dbReference type="NCBI Taxonomy" id="61207"/>
    <lineage>
        <taxon>Eukaryota</taxon>
        <taxon>Fungi</taxon>
        <taxon>Dikarya</taxon>
        <taxon>Ascomycota</taxon>
        <taxon>Pezizomycotina</taxon>
        <taxon>Leotiomycetes</taxon>
        <taxon>Helotiales</taxon>
        <taxon>Sclerotiniaceae</taxon>
        <taxon>Monilinia</taxon>
    </lineage>
</organism>
<feature type="region of interest" description="Disordered" evidence="5">
    <location>
        <begin position="330"/>
        <end position="388"/>
    </location>
</feature>
<feature type="compositionally biased region" description="Acidic residues" evidence="5">
    <location>
        <begin position="440"/>
        <end position="453"/>
    </location>
</feature>
<feature type="region of interest" description="Disordered" evidence="5">
    <location>
        <begin position="239"/>
        <end position="288"/>
    </location>
</feature>
<dbReference type="InterPro" id="IPR047506">
    <property type="entry name" value="UBR7-like_UBR-box"/>
</dbReference>
<feature type="domain" description="UBR-type" evidence="6">
    <location>
        <begin position="60"/>
        <end position="138"/>
    </location>
</feature>
<evidence type="ECO:0000256" key="1">
    <source>
        <dbReference type="ARBA" id="ARBA00022723"/>
    </source>
</evidence>
<keyword evidence="2" id="KW-0863">Zinc-finger</keyword>
<dbReference type="CDD" id="cd19677">
    <property type="entry name" value="UBR-box_UBR7"/>
    <property type="match status" value="1"/>
</dbReference>
<dbReference type="PANTHER" id="PTHR13513:SF9">
    <property type="entry name" value="E3 UBIQUITIN-PROTEIN LIGASE UBR7-RELATED"/>
    <property type="match status" value="1"/>
</dbReference>
<evidence type="ECO:0000256" key="3">
    <source>
        <dbReference type="ARBA" id="ARBA00022833"/>
    </source>
</evidence>
<dbReference type="OrthoDB" id="10262564at2759"/>
<dbReference type="GO" id="GO:0008270">
    <property type="term" value="F:zinc ion binding"/>
    <property type="evidence" value="ECO:0007669"/>
    <property type="project" value="UniProtKB-KW"/>
</dbReference>
<evidence type="ECO:0000259" key="6">
    <source>
        <dbReference type="PROSITE" id="PS51157"/>
    </source>
</evidence>
<evidence type="ECO:0000256" key="4">
    <source>
        <dbReference type="PROSITE-ProRule" id="PRU00508"/>
    </source>
</evidence>
<evidence type="ECO:0000256" key="2">
    <source>
        <dbReference type="ARBA" id="ARBA00022771"/>
    </source>
</evidence>
<feature type="zinc finger region" description="UBR-type" evidence="4">
    <location>
        <begin position="60"/>
        <end position="138"/>
    </location>
</feature>
<dbReference type="GO" id="GO:0005737">
    <property type="term" value="C:cytoplasm"/>
    <property type="evidence" value="ECO:0007669"/>
    <property type="project" value="TreeGrafter"/>
</dbReference>
<proteinExistence type="predicted"/>
<feature type="region of interest" description="Disordered" evidence="5">
    <location>
        <begin position="440"/>
        <end position="465"/>
    </location>
</feature>
<feature type="compositionally biased region" description="Basic and acidic residues" evidence="5">
    <location>
        <begin position="368"/>
        <end position="382"/>
    </location>
</feature>